<evidence type="ECO:0000313" key="1">
    <source>
        <dbReference type="EMBL" id="MFD2053721.1"/>
    </source>
</evidence>
<reference evidence="2" key="1">
    <citation type="journal article" date="2019" name="Int. J. Syst. Evol. Microbiol.">
        <title>The Global Catalogue of Microorganisms (GCM) 10K type strain sequencing project: providing services to taxonomists for standard genome sequencing and annotation.</title>
        <authorList>
            <consortium name="The Broad Institute Genomics Platform"/>
            <consortium name="The Broad Institute Genome Sequencing Center for Infectious Disease"/>
            <person name="Wu L."/>
            <person name="Ma J."/>
        </authorList>
    </citation>
    <scope>NUCLEOTIDE SEQUENCE [LARGE SCALE GENOMIC DNA]</scope>
    <source>
        <strain evidence="2">CGMCC 1.16226</strain>
    </source>
</reference>
<evidence type="ECO:0000313" key="2">
    <source>
        <dbReference type="Proteomes" id="UP001597349"/>
    </source>
</evidence>
<name>A0ABW4WAZ5_9HYPH</name>
<proteinExistence type="predicted"/>
<comment type="caution">
    <text evidence="1">The sequence shown here is derived from an EMBL/GenBank/DDBJ whole genome shotgun (WGS) entry which is preliminary data.</text>
</comment>
<dbReference type="Proteomes" id="UP001597349">
    <property type="component" value="Unassembled WGS sequence"/>
</dbReference>
<protein>
    <submittedName>
        <fullName evidence="1">Uncharacterized protein</fullName>
    </submittedName>
</protein>
<gene>
    <name evidence="1" type="ORF">ACFSQT_11675</name>
</gene>
<dbReference type="RefSeq" id="WP_379018629.1">
    <property type="nucleotide sequence ID" value="NZ_JBHUGY010000019.1"/>
</dbReference>
<organism evidence="1 2">
    <name type="scientific">Mesorhizobium calcicola</name>
    <dbReference type="NCBI Taxonomy" id="1300310"/>
    <lineage>
        <taxon>Bacteria</taxon>
        <taxon>Pseudomonadati</taxon>
        <taxon>Pseudomonadota</taxon>
        <taxon>Alphaproteobacteria</taxon>
        <taxon>Hyphomicrobiales</taxon>
        <taxon>Phyllobacteriaceae</taxon>
        <taxon>Mesorhizobium</taxon>
    </lineage>
</organism>
<sequence>MDREPVDIQQAHRAYIAAIERLQLVAHYLDRAHMGRSATDSELADIHDRRKAKETALRKICTWPCPDFATLRSKAKILHGILMSGETLGGNEQKALVQSILQMDKATSVRFE</sequence>
<accession>A0ABW4WAZ5</accession>
<dbReference type="EMBL" id="JBHUGY010000019">
    <property type="protein sequence ID" value="MFD2053721.1"/>
    <property type="molecule type" value="Genomic_DNA"/>
</dbReference>
<keyword evidence="2" id="KW-1185">Reference proteome</keyword>